<sequence>MPPYLVESRGFFWQSELVVPDTHFAHPTSVPGVLRVSETGRIDLELDAPLGRPDPVDRVSRLFHQGPVEGSVAGVLTGTDERVWLGGLSRNGGNTHTDGPSTEAYLASQCLISHDRFNAEKVLRFSRLDIPLDGLEDWLVLRSIKVRKTERTVSATYRSPAAQRWSLKGQTLELARWIDGPHAPKMREVAWQERASLRLLRSKRTLTAHDAIDLTSKIQDLLILLTDSNRGVPFPILRRTRKSPPVRLYYRRARRGPEPVIWDQCFASFGLCREPFGAVLENWLGLYDRFGPGVHLYLGNRRGQVMYPEHRFASLVWGLEALHRTLYPAPATHPNLVAKVQRILDAIATKKDRDWAERWLPQSDEPSLATRIAQLLATLPLEFQLGQLKTFAERCAKRRNDVSHFGGRRAPGDYDAFVDDIQLLSSALSVLYHALLLHLAGLPTSLVQRRFIDGHSSFAAVRVLEDAGLTLLSDQTVAAGEDQAISSQRDV</sequence>
<dbReference type="Pfam" id="PF18739">
    <property type="entry name" value="HEPN_Apea"/>
    <property type="match status" value="1"/>
</dbReference>
<name>A0A8E3B3P9_RHILI</name>
<reference evidence="3 4" key="1">
    <citation type="submission" date="2018-05" db="EMBL/GenBank/DDBJ databases">
        <title>Genomic Encyclopedia of Type Strains, Phase IV (KMG-IV): sequencing the most valuable type-strain genomes for metagenomic binning, comparative biology and taxonomic classification.</title>
        <authorList>
            <person name="Goeker M."/>
        </authorList>
    </citation>
    <scope>NUCLEOTIDE SEQUENCE [LARGE SCALE GENOMIC DNA]</scope>
    <source>
        <strain evidence="3 4">DSM 2626</strain>
    </source>
</reference>
<evidence type="ECO:0000259" key="2">
    <source>
        <dbReference type="Pfam" id="PF18862"/>
    </source>
</evidence>
<feature type="domain" description="ApeA N-terminal" evidence="2">
    <location>
        <begin position="8"/>
        <end position="283"/>
    </location>
</feature>
<dbReference type="EMBL" id="QGGH01000007">
    <property type="protein sequence ID" value="PWJ89518.1"/>
    <property type="molecule type" value="Genomic_DNA"/>
</dbReference>
<dbReference type="InterPro" id="IPR041229">
    <property type="entry name" value="HEPN_Apea"/>
</dbReference>
<dbReference type="RefSeq" id="WP_109668790.1">
    <property type="nucleotide sequence ID" value="NZ_QGGH01000007.1"/>
</dbReference>
<feature type="domain" description="Apea-like HEPN" evidence="1">
    <location>
        <begin position="315"/>
        <end position="444"/>
    </location>
</feature>
<dbReference type="Pfam" id="PF18862">
    <property type="entry name" value="ApeA_NTD1"/>
    <property type="match status" value="1"/>
</dbReference>
<proteinExistence type="predicted"/>
<evidence type="ECO:0000259" key="1">
    <source>
        <dbReference type="Pfam" id="PF18739"/>
    </source>
</evidence>
<dbReference type="Proteomes" id="UP000245631">
    <property type="component" value="Unassembled WGS sequence"/>
</dbReference>
<comment type="caution">
    <text evidence="3">The sequence shown here is derived from an EMBL/GenBank/DDBJ whole genome shotgun (WGS) entry which is preliminary data.</text>
</comment>
<dbReference type="GeneID" id="61054134"/>
<evidence type="ECO:0000313" key="3">
    <source>
        <dbReference type="EMBL" id="PWJ89518.1"/>
    </source>
</evidence>
<accession>A0A8E3B3P9</accession>
<dbReference type="AlphaFoldDB" id="A0A8E3B3P9"/>
<evidence type="ECO:0000313" key="4">
    <source>
        <dbReference type="Proteomes" id="UP000245631"/>
    </source>
</evidence>
<protein>
    <recommendedName>
        <fullName evidence="5">ApeA N-terminal domain-containing protein</fullName>
    </recommendedName>
</protein>
<dbReference type="InterPro" id="IPR041223">
    <property type="entry name" value="ApeA_NTD"/>
</dbReference>
<evidence type="ECO:0008006" key="5">
    <source>
        <dbReference type="Google" id="ProtNLM"/>
    </source>
</evidence>
<gene>
    <name evidence="3" type="ORF">C8D77_107162</name>
</gene>
<organism evidence="3 4">
    <name type="scientific">Rhizobium loti</name>
    <name type="common">Mesorhizobium loti</name>
    <dbReference type="NCBI Taxonomy" id="381"/>
    <lineage>
        <taxon>Bacteria</taxon>
        <taxon>Pseudomonadati</taxon>
        <taxon>Pseudomonadota</taxon>
        <taxon>Alphaproteobacteria</taxon>
        <taxon>Hyphomicrobiales</taxon>
        <taxon>Phyllobacteriaceae</taxon>
        <taxon>Mesorhizobium</taxon>
    </lineage>
</organism>